<dbReference type="EMBL" id="GBXM01067298">
    <property type="protein sequence ID" value="JAH41279.1"/>
    <property type="molecule type" value="Transcribed_RNA"/>
</dbReference>
<sequence length="38" mass="4500">MNPSTMTSTTHLRSLQAATRTSWTRRRRCAPRCFRIFT</sequence>
<name>A0A0E9R7E3_ANGAN</name>
<accession>A0A0E9R7E3</accession>
<protein>
    <submittedName>
        <fullName evidence="2">Uncharacterized protein</fullName>
    </submittedName>
</protein>
<evidence type="ECO:0000256" key="1">
    <source>
        <dbReference type="SAM" id="MobiDB-lite"/>
    </source>
</evidence>
<proteinExistence type="predicted"/>
<organism evidence="2">
    <name type="scientific">Anguilla anguilla</name>
    <name type="common">European freshwater eel</name>
    <name type="synonym">Muraena anguilla</name>
    <dbReference type="NCBI Taxonomy" id="7936"/>
    <lineage>
        <taxon>Eukaryota</taxon>
        <taxon>Metazoa</taxon>
        <taxon>Chordata</taxon>
        <taxon>Craniata</taxon>
        <taxon>Vertebrata</taxon>
        <taxon>Euteleostomi</taxon>
        <taxon>Actinopterygii</taxon>
        <taxon>Neopterygii</taxon>
        <taxon>Teleostei</taxon>
        <taxon>Anguilliformes</taxon>
        <taxon>Anguillidae</taxon>
        <taxon>Anguilla</taxon>
    </lineage>
</organism>
<reference evidence="2" key="2">
    <citation type="journal article" date="2015" name="Fish Shellfish Immunol.">
        <title>Early steps in the European eel (Anguilla anguilla)-Vibrio vulnificus interaction in the gills: Role of the RtxA13 toxin.</title>
        <authorList>
            <person name="Callol A."/>
            <person name="Pajuelo D."/>
            <person name="Ebbesson L."/>
            <person name="Teles M."/>
            <person name="MacKenzie S."/>
            <person name="Amaro C."/>
        </authorList>
    </citation>
    <scope>NUCLEOTIDE SEQUENCE</scope>
</reference>
<dbReference type="EMBL" id="GBXM01075809">
    <property type="protein sequence ID" value="JAH32768.1"/>
    <property type="molecule type" value="Transcribed_RNA"/>
</dbReference>
<dbReference type="EMBL" id="GBXM01084344">
    <property type="protein sequence ID" value="JAH24233.1"/>
    <property type="molecule type" value="Transcribed_RNA"/>
</dbReference>
<feature type="region of interest" description="Disordered" evidence="1">
    <location>
        <begin position="1"/>
        <end position="21"/>
    </location>
</feature>
<reference evidence="2" key="1">
    <citation type="submission" date="2014-11" db="EMBL/GenBank/DDBJ databases">
        <authorList>
            <person name="Amaro Gonzalez C."/>
        </authorList>
    </citation>
    <scope>NUCLEOTIDE SEQUENCE</scope>
</reference>
<feature type="compositionally biased region" description="Polar residues" evidence="1">
    <location>
        <begin position="1"/>
        <end position="13"/>
    </location>
</feature>
<dbReference type="AlphaFoldDB" id="A0A0E9R7E3"/>
<evidence type="ECO:0000313" key="2">
    <source>
        <dbReference type="EMBL" id="JAH24233.1"/>
    </source>
</evidence>